<keyword evidence="1" id="KW-0175">Coiled coil</keyword>
<reference evidence="3" key="1">
    <citation type="submission" date="2016-10" db="EMBL/GenBank/DDBJ databases">
        <authorList>
            <person name="Varghese N."/>
            <person name="Submissions S."/>
        </authorList>
    </citation>
    <scope>NUCLEOTIDE SEQUENCE [LARGE SCALE GENOMIC DNA]</scope>
    <source>
        <strain evidence="3">DSM 24536</strain>
    </source>
</reference>
<dbReference type="AlphaFoldDB" id="A0A1G9M992"/>
<accession>A0A1G9M992</accession>
<evidence type="ECO:0000256" key="1">
    <source>
        <dbReference type="SAM" id="Coils"/>
    </source>
</evidence>
<proteinExistence type="predicted"/>
<keyword evidence="3" id="KW-1185">Reference proteome</keyword>
<evidence type="ECO:0000313" key="2">
    <source>
        <dbReference type="EMBL" id="SDL70693.1"/>
    </source>
</evidence>
<gene>
    <name evidence="2" type="ORF">SAMN05421813_101293</name>
</gene>
<sequence length="407" mass="48104">MLNLLKTAFKMNRITFTREQLYDLIWSESLLTLSKKYNISDVGLRKICIRMDIPLPMVGYWNKVKAGKSVEVKKLSSVYKGEKEISLTLRVEGENQIEDGLSPQMALQKEIEIDPNTNLRIPNVLSDPDPIVENAQKVLNEILKRTKEEKLEVVSLNAYIKVTLKNMNRSLLIMDTFVKAMRKRGHEFNIENGECYVLLNGKERMKMTLKENQTIVESQDRWRSREYIPTGILSFMFEHYGTTASCKDGKEIIENQLAKIIAKLEILSKRLEKERLANEEWHRKYKEERKKQQEFEERKQLELKTFKQTLSEAERYHEATLVRIYADQIEQKAINDGKLTEEVTIRLNWIRRKADWYDPLMNGHDDWLDAGDIRKMHQNDTNSYQTSYYQRTAEVNEWPLAPWYIKK</sequence>
<dbReference type="Proteomes" id="UP000199226">
    <property type="component" value="Unassembled WGS sequence"/>
</dbReference>
<dbReference type="EMBL" id="FNHH01000001">
    <property type="protein sequence ID" value="SDL70693.1"/>
    <property type="molecule type" value="Genomic_DNA"/>
</dbReference>
<dbReference type="STRING" id="990371.SAMN05421813_101293"/>
<organism evidence="2 3">
    <name type="scientific">Daejeonella rubra</name>
    <dbReference type="NCBI Taxonomy" id="990371"/>
    <lineage>
        <taxon>Bacteria</taxon>
        <taxon>Pseudomonadati</taxon>
        <taxon>Bacteroidota</taxon>
        <taxon>Sphingobacteriia</taxon>
        <taxon>Sphingobacteriales</taxon>
        <taxon>Sphingobacteriaceae</taxon>
        <taxon>Daejeonella</taxon>
    </lineage>
</organism>
<evidence type="ECO:0000313" key="3">
    <source>
        <dbReference type="Proteomes" id="UP000199226"/>
    </source>
</evidence>
<feature type="coiled-coil region" evidence="1">
    <location>
        <begin position="250"/>
        <end position="298"/>
    </location>
</feature>
<name>A0A1G9M992_9SPHI</name>
<protein>
    <submittedName>
        <fullName evidence="2">Uncharacterized protein</fullName>
    </submittedName>
</protein>